<dbReference type="EMBL" id="JAPRAY010000006">
    <property type="protein sequence ID" value="MCZ0666988.1"/>
    <property type="molecule type" value="Genomic_DNA"/>
</dbReference>
<accession>A0A9Q4F350</accession>
<evidence type="ECO:0000313" key="5">
    <source>
        <dbReference type="EMBL" id="MCZ0666988.1"/>
    </source>
</evidence>
<keyword evidence="2 4" id="KW-0378">Hydrolase</keyword>
<reference evidence="5" key="1">
    <citation type="submission" date="2022-11" db="EMBL/GenBank/DDBJ databases">
        <title>Temperate bacteriophages infecting mucin-degrading bacterium Ruminococcus gnavus from the human gut.</title>
        <authorList>
            <person name="Buttimer C."/>
        </authorList>
    </citation>
    <scope>NUCLEOTIDE SEQUENCE</scope>
    <source>
        <strain evidence="5">CCUG 49994</strain>
    </source>
</reference>
<evidence type="ECO:0000313" key="6">
    <source>
        <dbReference type="Proteomes" id="UP001079535"/>
    </source>
</evidence>
<dbReference type="SUPFAM" id="SSF51445">
    <property type="entry name" value="(Trans)glycosidases"/>
    <property type="match status" value="1"/>
</dbReference>
<dbReference type="GO" id="GO:0045490">
    <property type="term" value="P:pectin catabolic process"/>
    <property type="evidence" value="ECO:0007669"/>
    <property type="project" value="TreeGrafter"/>
</dbReference>
<dbReference type="InterPro" id="IPR011683">
    <property type="entry name" value="Glyco_hydro_53"/>
</dbReference>
<dbReference type="Gene3D" id="3.20.20.80">
    <property type="entry name" value="Glycosidases"/>
    <property type="match status" value="1"/>
</dbReference>
<comment type="caution">
    <text evidence="5">The sequence shown here is derived from an EMBL/GenBank/DDBJ whole genome shotgun (WGS) entry which is preliminary data.</text>
</comment>
<dbReference type="InterPro" id="IPR017853">
    <property type="entry name" value="GH"/>
</dbReference>
<evidence type="ECO:0000256" key="3">
    <source>
        <dbReference type="ARBA" id="ARBA00023295"/>
    </source>
</evidence>
<dbReference type="Proteomes" id="UP001079535">
    <property type="component" value="Unassembled WGS sequence"/>
</dbReference>
<dbReference type="Pfam" id="PF07745">
    <property type="entry name" value="Glyco_hydro_53"/>
    <property type="match status" value="1"/>
</dbReference>
<evidence type="ECO:0000256" key="1">
    <source>
        <dbReference type="ARBA" id="ARBA00010687"/>
    </source>
</evidence>
<dbReference type="AlphaFoldDB" id="A0A9Q4F350"/>
<organism evidence="5 6">
    <name type="scientific">Mediterraneibacter gnavus</name>
    <name type="common">Ruminococcus gnavus</name>
    <dbReference type="NCBI Taxonomy" id="33038"/>
    <lineage>
        <taxon>Bacteria</taxon>
        <taxon>Bacillati</taxon>
        <taxon>Bacillota</taxon>
        <taxon>Clostridia</taxon>
        <taxon>Lachnospirales</taxon>
        <taxon>Lachnospiraceae</taxon>
        <taxon>Mediterraneibacter</taxon>
    </lineage>
</organism>
<evidence type="ECO:0000256" key="2">
    <source>
        <dbReference type="ARBA" id="ARBA00022801"/>
    </source>
</evidence>
<sequence length="368" mass="41705">MEMFIKGMDVSSLQELEKFGAKYYKDGMQGDLFAILKSYGVNSIRLRLWNDPYSESGIPYGAGTNDLNVTISLAKRALDAGFGFLLDLHYSDFWADPGKQRVPKAWRGMSEKELEQAVYDFTRETLLTLREQGVFPTMVQVGNELTNGLLWPFGKVPNYDSIARFLNAGIRAVHSVSCELPVMLHLDNGGNNQLYRTWFDEFLKRGEEFEVIGLSYYPFWHGSLADLEANMHDLAERYGKKLIVAEVSMGHTMEDYQEYEGLADANRKGMATKPELAAKVEYPMSEKGQSDFMQDFMTRIACVKGAVGFYYWEPAWLPIKGSGWASEEALKYIEEKGPGGNEWANQALFDYNGNALMALESIRDFNTK</sequence>
<comment type="catalytic activity">
    <reaction evidence="4">
        <text>The enzyme specifically hydrolyzes (1-&gt;4)-beta-D-galactosidic linkages in type I arabinogalactans.</text>
        <dbReference type="EC" id="3.2.1.89"/>
    </reaction>
</comment>
<dbReference type="RefSeq" id="WP_268803451.1">
    <property type="nucleotide sequence ID" value="NZ_JAPRAY010000006.1"/>
</dbReference>
<protein>
    <recommendedName>
        <fullName evidence="4">Arabinogalactan endo-beta-1,4-galactanase</fullName>
        <ecNumber evidence="4">3.2.1.89</ecNumber>
    </recommendedName>
</protein>
<evidence type="ECO:0000256" key="4">
    <source>
        <dbReference type="RuleBase" id="RU361192"/>
    </source>
</evidence>
<dbReference type="GO" id="GO:0031218">
    <property type="term" value="F:arabinogalactan endo-1,4-beta-galactosidase activity"/>
    <property type="evidence" value="ECO:0007669"/>
    <property type="project" value="UniProtKB-EC"/>
</dbReference>
<name>A0A9Q4F350_MEDGN</name>
<proteinExistence type="inferred from homology"/>
<dbReference type="PANTHER" id="PTHR34983">
    <property type="entry name" value="ARABINOGALACTAN ENDO-BETA-1,4-GALACTANASE A"/>
    <property type="match status" value="1"/>
</dbReference>
<dbReference type="PANTHER" id="PTHR34983:SF2">
    <property type="entry name" value="ENDO-BETA-1,4-GALACTANASE"/>
    <property type="match status" value="1"/>
</dbReference>
<keyword evidence="3 4" id="KW-0326">Glycosidase</keyword>
<dbReference type="GO" id="GO:0015926">
    <property type="term" value="F:glucosidase activity"/>
    <property type="evidence" value="ECO:0007669"/>
    <property type="project" value="InterPro"/>
</dbReference>
<gene>
    <name evidence="5" type="ORF">OZZ17_05445</name>
</gene>
<dbReference type="EC" id="3.2.1.89" evidence="4"/>
<comment type="similarity">
    <text evidence="1 4">Belongs to the glycosyl hydrolase 53 family.</text>
</comment>